<dbReference type="EMBL" id="MU003770">
    <property type="protein sequence ID" value="KAF2724846.1"/>
    <property type="molecule type" value="Genomic_DNA"/>
</dbReference>
<accession>A0A9P4UTL1</accession>
<dbReference type="Proteomes" id="UP000799441">
    <property type="component" value="Unassembled WGS sequence"/>
</dbReference>
<gene>
    <name evidence="1" type="ORF">K431DRAFT_134106</name>
</gene>
<sequence length="176" mass="18729">MGTSCVGGKAWDRLFPTHRVAPWQSRAVMITGRNAAGLVNSHMHLDGLRGCLNGVRKWYAGPLREFDDCQGGLQANSNCHCHGQGYGYGYGCGDGDGHGDGHGHGVPSAATRVVAGQYYRNPESILYAAAIWKGGVAVIWGSFVIEGRCLSYDCSRTCRNDDDAHAALCGPGYHAA</sequence>
<protein>
    <submittedName>
        <fullName evidence="1">Uncharacterized protein</fullName>
    </submittedName>
</protein>
<name>A0A9P4UTL1_9PEZI</name>
<evidence type="ECO:0000313" key="1">
    <source>
        <dbReference type="EMBL" id="KAF2724846.1"/>
    </source>
</evidence>
<evidence type="ECO:0000313" key="2">
    <source>
        <dbReference type="Proteomes" id="UP000799441"/>
    </source>
</evidence>
<comment type="caution">
    <text evidence="1">The sequence shown here is derived from an EMBL/GenBank/DDBJ whole genome shotgun (WGS) entry which is preliminary data.</text>
</comment>
<organism evidence="1 2">
    <name type="scientific">Polychaeton citri CBS 116435</name>
    <dbReference type="NCBI Taxonomy" id="1314669"/>
    <lineage>
        <taxon>Eukaryota</taxon>
        <taxon>Fungi</taxon>
        <taxon>Dikarya</taxon>
        <taxon>Ascomycota</taxon>
        <taxon>Pezizomycotina</taxon>
        <taxon>Dothideomycetes</taxon>
        <taxon>Dothideomycetidae</taxon>
        <taxon>Capnodiales</taxon>
        <taxon>Capnodiaceae</taxon>
        <taxon>Polychaeton</taxon>
    </lineage>
</organism>
<dbReference type="AlphaFoldDB" id="A0A9P4UTL1"/>
<reference evidence="1" key="1">
    <citation type="journal article" date="2020" name="Stud. Mycol.">
        <title>101 Dothideomycetes genomes: a test case for predicting lifestyles and emergence of pathogens.</title>
        <authorList>
            <person name="Haridas S."/>
            <person name="Albert R."/>
            <person name="Binder M."/>
            <person name="Bloem J."/>
            <person name="Labutti K."/>
            <person name="Salamov A."/>
            <person name="Andreopoulos B."/>
            <person name="Baker S."/>
            <person name="Barry K."/>
            <person name="Bills G."/>
            <person name="Bluhm B."/>
            <person name="Cannon C."/>
            <person name="Castanera R."/>
            <person name="Culley D."/>
            <person name="Daum C."/>
            <person name="Ezra D."/>
            <person name="Gonzalez J."/>
            <person name="Henrissat B."/>
            <person name="Kuo A."/>
            <person name="Liang C."/>
            <person name="Lipzen A."/>
            <person name="Lutzoni F."/>
            <person name="Magnuson J."/>
            <person name="Mondo S."/>
            <person name="Nolan M."/>
            <person name="Ohm R."/>
            <person name="Pangilinan J."/>
            <person name="Park H.-J."/>
            <person name="Ramirez L."/>
            <person name="Alfaro M."/>
            <person name="Sun H."/>
            <person name="Tritt A."/>
            <person name="Yoshinaga Y."/>
            <person name="Zwiers L.-H."/>
            <person name="Turgeon B."/>
            <person name="Goodwin S."/>
            <person name="Spatafora J."/>
            <person name="Crous P."/>
            <person name="Grigoriev I."/>
        </authorList>
    </citation>
    <scope>NUCLEOTIDE SEQUENCE</scope>
    <source>
        <strain evidence="1">CBS 116435</strain>
    </source>
</reference>
<proteinExistence type="predicted"/>
<keyword evidence="2" id="KW-1185">Reference proteome</keyword>